<dbReference type="Proteomes" id="UP000295008">
    <property type="component" value="Unassembled WGS sequence"/>
</dbReference>
<keyword evidence="4" id="KW-1185">Reference proteome</keyword>
<evidence type="ECO:0000313" key="3">
    <source>
        <dbReference type="EMBL" id="TCL65274.1"/>
    </source>
</evidence>
<organism evidence="3 4">
    <name type="scientific">Hydrogenispora ethanolica</name>
    <dbReference type="NCBI Taxonomy" id="1082276"/>
    <lineage>
        <taxon>Bacteria</taxon>
        <taxon>Bacillati</taxon>
        <taxon>Bacillota</taxon>
        <taxon>Hydrogenispora</taxon>
    </lineage>
</organism>
<evidence type="ECO:0000313" key="4">
    <source>
        <dbReference type="Proteomes" id="UP000295008"/>
    </source>
</evidence>
<accession>A0A4R1RGW3</accession>
<name>A0A4R1RGW3_HYDET</name>
<feature type="transmembrane region" description="Helical" evidence="1">
    <location>
        <begin position="531"/>
        <end position="547"/>
    </location>
</feature>
<keyword evidence="1" id="KW-0472">Membrane</keyword>
<protein>
    <recommendedName>
        <fullName evidence="5">Phosphoglyceromutase</fullName>
    </recommendedName>
</protein>
<keyword evidence="1" id="KW-0812">Transmembrane</keyword>
<feature type="transmembrane region" description="Helical" evidence="1">
    <location>
        <begin position="580"/>
        <end position="600"/>
    </location>
</feature>
<feature type="transmembrane region" description="Helical" evidence="1">
    <location>
        <begin position="553"/>
        <end position="573"/>
    </location>
</feature>
<dbReference type="AlphaFoldDB" id="A0A4R1RGW3"/>
<keyword evidence="1" id="KW-1133">Transmembrane helix</keyword>
<evidence type="ECO:0008006" key="5">
    <source>
        <dbReference type="Google" id="ProtNLM"/>
    </source>
</evidence>
<keyword evidence="2" id="KW-0732">Signal</keyword>
<feature type="transmembrane region" description="Helical" evidence="1">
    <location>
        <begin position="694"/>
        <end position="712"/>
    </location>
</feature>
<feature type="transmembrane region" description="Helical" evidence="1">
    <location>
        <begin position="644"/>
        <end position="661"/>
    </location>
</feature>
<comment type="caution">
    <text evidence="3">The sequence shown here is derived from an EMBL/GenBank/DDBJ whole genome shotgun (WGS) entry which is preliminary data.</text>
</comment>
<feature type="transmembrane region" description="Helical" evidence="1">
    <location>
        <begin position="389"/>
        <end position="405"/>
    </location>
</feature>
<feature type="chain" id="PRO_5038969460" description="Phosphoglyceromutase" evidence="2">
    <location>
        <begin position="27"/>
        <end position="729"/>
    </location>
</feature>
<feature type="signal peptide" evidence="2">
    <location>
        <begin position="1"/>
        <end position="26"/>
    </location>
</feature>
<sequence>MNRMVRLASWLLLAAGMLWSNQGCLAARAGGGEERPIVIVAADKMDSGELFGSSLPAIHRLLSGSASGLMNSRSDNGLYDSASSYLTIGAGIRSTYPAPRRQPLPQVKLGRDEAVVNLRHWSLGAAGKIAGTELGLAEIGWVRQLALQESQPETTGRLGALLARHGWRTCLIGNLDTPQAEHRPGGLLVMNERGVVDAGMVDSGINETDPDFPYGQRFSSAKSLAALRANLAPRRVILIEWGDFYRLDLYQEEMMPPRYEKLKEKTWRRFDRFIGQLLKLQEQAGFALIVTGPSVSRKGVWKSFLEPLVIRDPDFSSGLLTSGTTKWPGVVANVDLAPTLLRLAGVTDTAGLTGRVVTVQAMADPRPALERLNERLAAVNGSRRTVLDWYMGLISFGWIAGWLCLWQRWKGVGGWLLSGVLAIPLVLIVLPLAPPAFWGLAGFLTLTLLLTVLALQIKPLLLRVTVLSFLTWGILIVDQLLGWQLIRFSALGYSAAAGARYYGMGNEFMGPFIASALLLGDLLRRYTRRNWPVLAVLGITLFVLSWPQLGAKFGGIIAGTVAFSFYLVLLYRLHWRDKRLWLVLAGGFAVLLTVGLWDFWRHPDQQTHIGRFVGLFFSKRFVEVGMIIGRKIEMDIKLTLFSPWMRIILLALGVGVVNRLILRQGLLREEDRIVWRAILVGGLTAYAMNDAGVLAFATCLAFGFTYLLLRRLEALRQGARFRFPRMRKA</sequence>
<feature type="transmembrane region" description="Helical" evidence="1">
    <location>
        <begin position="436"/>
        <end position="455"/>
    </location>
</feature>
<dbReference type="SUPFAM" id="SSF53649">
    <property type="entry name" value="Alkaline phosphatase-like"/>
    <property type="match status" value="1"/>
</dbReference>
<reference evidence="3 4" key="1">
    <citation type="submission" date="2019-03" db="EMBL/GenBank/DDBJ databases">
        <title>Genomic Encyclopedia of Type Strains, Phase IV (KMG-IV): sequencing the most valuable type-strain genomes for metagenomic binning, comparative biology and taxonomic classification.</title>
        <authorList>
            <person name="Goeker M."/>
        </authorList>
    </citation>
    <scope>NUCLEOTIDE SEQUENCE [LARGE SCALE GENOMIC DNA]</scope>
    <source>
        <strain evidence="3 4">LX-B</strain>
    </source>
</reference>
<gene>
    <name evidence="3" type="ORF">EDC14_101722</name>
</gene>
<dbReference type="EMBL" id="SLUN01000017">
    <property type="protein sequence ID" value="TCL65274.1"/>
    <property type="molecule type" value="Genomic_DNA"/>
</dbReference>
<dbReference type="Gene3D" id="3.40.720.10">
    <property type="entry name" value="Alkaline Phosphatase, subunit A"/>
    <property type="match status" value="1"/>
</dbReference>
<evidence type="ECO:0000256" key="1">
    <source>
        <dbReference type="SAM" id="Phobius"/>
    </source>
</evidence>
<evidence type="ECO:0000256" key="2">
    <source>
        <dbReference type="SAM" id="SignalP"/>
    </source>
</evidence>
<feature type="transmembrane region" description="Helical" evidence="1">
    <location>
        <begin position="412"/>
        <end position="430"/>
    </location>
</feature>
<feature type="transmembrane region" description="Helical" evidence="1">
    <location>
        <begin position="501"/>
        <end position="519"/>
    </location>
</feature>
<proteinExistence type="predicted"/>
<feature type="transmembrane region" description="Helical" evidence="1">
    <location>
        <begin position="460"/>
        <end position="481"/>
    </location>
</feature>
<feature type="transmembrane region" description="Helical" evidence="1">
    <location>
        <begin position="673"/>
        <end position="688"/>
    </location>
</feature>
<dbReference type="InterPro" id="IPR017850">
    <property type="entry name" value="Alkaline_phosphatase_core_sf"/>
</dbReference>